<organism evidence="2">
    <name type="scientific">Trypanosoma congolense (strain IL3000)</name>
    <dbReference type="NCBI Taxonomy" id="1068625"/>
    <lineage>
        <taxon>Eukaryota</taxon>
        <taxon>Discoba</taxon>
        <taxon>Euglenozoa</taxon>
        <taxon>Kinetoplastea</taxon>
        <taxon>Metakinetoplastina</taxon>
        <taxon>Trypanosomatida</taxon>
        <taxon>Trypanosomatidae</taxon>
        <taxon>Trypanosoma</taxon>
        <taxon>Nannomonas</taxon>
    </lineage>
</organism>
<sequence length="338" mass="38675">MVDRHAPPFTRSSICTRMPAVRGSTGKGSDRTLLQHAVITYGSPNAEAGSRFFNPVVEGVRTGEERIIVKDEGRRSLSDCDAIAIRKIEQLSAELQLTQQKLRQKERDEMKLRRKLSVTELNVEEMTSRHNHLVDNFFGLTDIYRGHIGRQNTELRFLCGKLKEYDSAFTKLRNEKAANALTNDPEHKDDSIRVENERLKDRVKALVDEKDELTKMVRQLQGEKEDNIKTFSNIRSKLTADIMDTQKQLHDANKKIKELLDDSATADTLVQQTRLFVQMVCQPDFHVVKDTSLEPVDRDRDVPSGFVLVPLTVMLQGYSLLPATNREDLVLSYQHRLM</sequence>
<name>G0UWM2_TRYCI</name>
<feature type="coiled-coil region" evidence="1">
    <location>
        <begin position="196"/>
        <end position="262"/>
    </location>
</feature>
<dbReference type="AlphaFoldDB" id="G0UWM2"/>
<protein>
    <submittedName>
        <fullName evidence="2">Uncharacterized protein</fullName>
    </submittedName>
</protein>
<evidence type="ECO:0000256" key="1">
    <source>
        <dbReference type="SAM" id="Coils"/>
    </source>
</evidence>
<accession>G0UWM2</accession>
<dbReference type="VEuPathDB" id="TriTrypDB:TcIL3000_10_5540"/>
<dbReference type="EMBL" id="HE575323">
    <property type="protein sequence ID" value="CCC93788.1"/>
    <property type="molecule type" value="Genomic_DNA"/>
</dbReference>
<keyword evidence="1" id="KW-0175">Coiled coil</keyword>
<gene>
    <name evidence="2" type="ORF">TCIL3000_10_5540</name>
</gene>
<proteinExistence type="predicted"/>
<feature type="coiled-coil region" evidence="1">
    <location>
        <begin position="85"/>
        <end position="115"/>
    </location>
</feature>
<evidence type="ECO:0000313" key="2">
    <source>
        <dbReference type="EMBL" id="CCC93788.1"/>
    </source>
</evidence>
<reference evidence="2" key="1">
    <citation type="journal article" date="2012" name="Proc. Natl. Acad. Sci. U.S.A.">
        <title>Antigenic diversity is generated by distinct evolutionary mechanisms in African trypanosome species.</title>
        <authorList>
            <person name="Jackson A.P."/>
            <person name="Berry A."/>
            <person name="Aslett M."/>
            <person name="Allison H.C."/>
            <person name="Burton P."/>
            <person name="Vavrova-Anderson J."/>
            <person name="Brown R."/>
            <person name="Browne H."/>
            <person name="Corton N."/>
            <person name="Hauser H."/>
            <person name="Gamble J."/>
            <person name="Gilderthorp R."/>
            <person name="Marcello L."/>
            <person name="McQuillan J."/>
            <person name="Otto T.D."/>
            <person name="Quail M.A."/>
            <person name="Sanders M.J."/>
            <person name="van Tonder A."/>
            <person name="Ginger M.L."/>
            <person name="Field M.C."/>
            <person name="Barry J.D."/>
            <person name="Hertz-Fowler C."/>
            <person name="Berriman M."/>
        </authorList>
    </citation>
    <scope>NUCLEOTIDE SEQUENCE</scope>
    <source>
        <strain evidence="2">IL3000</strain>
    </source>
</reference>